<dbReference type="OrthoDB" id="8043158at2"/>
<keyword evidence="2" id="KW-0813">Transport</keyword>
<evidence type="ECO:0000256" key="1">
    <source>
        <dbReference type="ARBA" id="ARBA00010062"/>
    </source>
</evidence>
<dbReference type="Gene3D" id="3.40.50.2300">
    <property type="match status" value="2"/>
</dbReference>
<evidence type="ECO:0000313" key="7">
    <source>
        <dbReference type="EMBL" id="TCZ53425.1"/>
    </source>
</evidence>
<proteinExistence type="inferred from homology"/>
<evidence type="ECO:0000256" key="5">
    <source>
        <dbReference type="SAM" id="SignalP"/>
    </source>
</evidence>
<dbReference type="EMBL" id="SKBM01000039">
    <property type="protein sequence ID" value="TCZ53425.1"/>
    <property type="molecule type" value="Genomic_DNA"/>
</dbReference>
<feature type="domain" description="Leucine-binding protein" evidence="6">
    <location>
        <begin position="25"/>
        <end position="374"/>
    </location>
</feature>
<dbReference type="GO" id="GO:0006865">
    <property type="term" value="P:amino acid transport"/>
    <property type="evidence" value="ECO:0007669"/>
    <property type="project" value="UniProtKB-KW"/>
</dbReference>
<dbReference type="Pfam" id="PF13458">
    <property type="entry name" value="Peripla_BP_6"/>
    <property type="match status" value="1"/>
</dbReference>
<protein>
    <submittedName>
        <fullName evidence="7">Amino acid-binding protein</fullName>
    </submittedName>
</protein>
<dbReference type="AlphaFoldDB" id="A0A4R4D302"/>
<keyword evidence="3 5" id="KW-0732">Signal</keyword>
<evidence type="ECO:0000256" key="2">
    <source>
        <dbReference type="ARBA" id="ARBA00022448"/>
    </source>
</evidence>
<dbReference type="InterPro" id="IPR051010">
    <property type="entry name" value="BCAA_transport"/>
</dbReference>
<dbReference type="InterPro" id="IPR028082">
    <property type="entry name" value="Peripla_BP_I"/>
</dbReference>
<name>A0A4R4D302_9PROT</name>
<keyword evidence="4" id="KW-0029">Amino-acid transport</keyword>
<dbReference type="PANTHER" id="PTHR30483:SF6">
    <property type="entry name" value="PERIPLASMIC BINDING PROTEIN OF ABC TRANSPORTER FOR NATURAL AMINO ACIDS"/>
    <property type="match status" value="1"/>
</dbReference>
<comment type="caution">
    <text evidence="7">The sequence shown here is derived from an EMBL/GenBank/DDBJ whole genome shotgun (WGS) entry which is preliminary data.</text>
</comment>
<feature type="chain" id="PRO_5020895288" evidence="5">
    <location>
        <begin position="22"/>
        <end position="398"/>
    </location>
</feature>
<sequence length="398" mass="42584">MSRRSLTLGAAALAMPSLARAQSGTIKFGFTAALTGPFNEFGEGINRGAQIAVEECNKTGGINGRMVELAEVLDDQLVPDRAVQNLRRILDNREIVGLMCPSGSGPTLAIADMIQADGRPIINPQAQTPAIVYPHGLDKPPRPNLFSISIGNLVESEKLAAALSQFGRVGILHESTGYGVTGADLVRKAIIGRKPGARVTVESYNQRAQDMTAQLVRVQRANAEAMLVIGLGADFAVIRRNMSRLNINLALFGAAGAVTVPYIEGAGDLVAGTRAVNHAAFGHRPMHGAAQKFVDLYRAKFGTDRWYGPDAANPLISLAGTVGSGYDCINLLIDAIRRAGSTAAPDMVRALDQTKDYEGATVRRISFTPQDHVALKLEDLGTYEMLKRGERVVLELRD</sequence>
<dbReference type="PANTHER" id="PTHR30483">
    <property type="entry name" value="LEUCINE-SPECIFIC-BINDING PROTEIN"/>
    <property type="match status" value="1"/>
</dbReference>
<dbReference type="Proteomes" id="UP000295023">
    <property type="component" value="Unassembled WGS sequence"/>
</dbReference>
<accession>A0A4R4D302</accession>
<gene>
    <name evidence="7" type="ORF">EXY23_24845</name>
</gene>
<dbReference type="InterPro" id="IPR000709">
    <property type="entry name" value="Leu_Ile_Val-bd"/>
</dbReference>
<reference evidence="7 8" key="1">
    <citation type="submission" date="2019-03" db="EMBL/GenBank/DDBJ databases">
        <title>Paracraurococcus aquatilis NE82 genome sequence.</title>
        <authorList>
            <person name="Zhao Y."/>
            <person name="Du Z."/>
        </authorList>
    </citation>
    <scope>NUCLEOTIDE SEQUENCE [LARGE SCALE GENOMIC DNA]</scope>
    <source>
        <strain evidence="7 8">NE82</strain>
    </source>
</reference>
<evidence type="ECO:0000256" key="3">
    <source>
        <dbReference type="ARBA" id="ARBA00022729"/>
    </source>
</evidence>
<comment type="similarity">
    <text evidence="1">Belongs to the leucine-binding protein family.</text>
</comment>
<evidence type="ECO:0000259" key="6">
    <source>
        <dbReference type="Pfam" id="PF13458"/>
    </source>
</evidence>
<keyword evidence="8" id="KW-1185">Reference proteome</keyword>
<organism evidence="7 8">
    <name type="scientific">Roseicella aquatilis</name>
    <dbReference type="NCBI Taxonomy" id="2527868"/>
    <lineage>
        <taxon>Bacteria</taxon>
        <taxon>Pseudomonadati</taxon>
        <taxon>Pseudomonadota</taxon>
        <taxon>Alphaproteobacteria</taxon>
        <taxon>Acetobacterales</taxon>
        <taxon>Roseomonadaceae</taxon>
        <taxon>Roseicella</taxon>
    </lineage>
</organism>
<evidence type="ECO:0000313" key="8">
    <source>
        <dbReference type="Proteomes" id="UP000295023"/>
    </source>
</evidence>
<dbReference type="SUPFAM" id="SSF53822">
    <property type="entry name" value="Periplasmic binding protein-like I"/>
    <property type="match status" value="1"/>
</dbReference>
<dbReference type="InterPro" id="IPR028081">
    <property type="entry name" value="Leu-bd"/>
</dbReference>
<evidence type="ECO:0000256" key="4">
    <source>
        <dbReference type="ARBA" id="ARBA00022970"/>
    </source>
</evidence>
<feature type="signal peptide" evidence="5">
    <location>
        <begin position="1"/>
        <end position="21"/>
    </location>
</feature>
<dbReference type="PRINTS" id="PR00337">
    <property type="entry name" value="LEUILEVALBP"/>
</dbReference>